<name>A0A2P6N2U1_9EUKA</name>
<dbReference type="STRING" id="1890364.A0A2P6N2U1"/>
<protein>
    <submittedName>
        <fullName evidence="2">Uncharacterized protein</fullName>
    </submittedName>
</protein>
<feature type="compositionally biased region" description="Basic and acidic residues" evidence="1">
    <location>
        <begin position="115"/>
        <end position="129"/>
    </location>
</feature>
<comment type="caution">
    <text evidence="2">The sequence shown here is derived from an EMBL/GenBank/DDBJ whole genome shotgun (WGS) entry which is preliminary data.</text>
</comment>
<feature type="region of interest" description="Disordered" evidence="1">
    <location>
        <begin position="99"/>
        <end position="134"/>
    </location>
</feature>
<gene>
    <name evidence="2" type="ORF">PROFUN_13875</name>
</gene>
<evidence type="ECO:0000313" key="2">
    <source>
        <dbReference type="EMBL" id="PRP78265.1"/>
    </source>
</evidence>
<dbReference type="OrthoDB" id="111762at2759"/>
<sequence>MVSALFLDKASASSFSEVDHLTSPQVIHGRPYCFEAQGEEHRGSDPRRSTVQPSVERTEHTLVCRRSVNDVTFELLYGKAMKGELLAWQEFTMEEHRQRSASMQNLRKRRITSPEIRKDTEPIDSERPSVHPLATSDTLESIAPISLPVGGRITEDHIKLLHLISLYTKKAITADEKDEWMRRLPLLVLIYEITIAGSFDYDYAPVSEPIGRRIMYMNISQEGRDDIDDLREEGLINGLKLSSNDYQSITAYQKGGELLRSILDTEEKLEWVKKIEETIRDPITGNLLVVHWTGDVFHIRGDSGYTRESSITTPEDVSYVSSPYLPKMLRYDNDTAMTSNSHRLSEIAGCTSTIIDQELNEVIVLSDVKVMVCEWIPFGSNHIVAMNDKLGSTERVQGGLFTALVDDQPAGTKFAMEPGLTSVQILEFDYSMFLNFEADINFPEEEGVKQIEQFGVHVRDDGSVCYGLTIDGIMDRDKDRVSLDHLSRLLADVHQDSSTILESLLTSYQRRLIETLLGEDVNNRSKFNVIIAKKITPRMSCALYMDKEEHENELKQVIGDTHASYDINDTLLITAKNGIVIVTEDETPFENIILFYMSLMGRRIILDHFFARVFSLYEMLKETRTLILNHEKSPNSFQNIRTGVSEVSKQAILLQELLGYLTESFDEIQVPQSEEGTISHKYMTTLRVEKITRDLKRRTRDLKKNIHGIQNELGAQREMSDVIKEVNMLRLQEAMYANTKNLENVIRSNERASSSLEILQLVLSGTLAFEILDRLTGEWSVLDTWWGDQYIKQPLIEKPGAWFVINLLLWFCVAYGLKHLMEALTQRSTHVLIVRVKANVPINLSCLYQYLSTKMLQEEEVGVEDKMVIKKVSWSEEDENKWNGGTPMIELSFDEKHCYLLGFFIQVDKVNKNVNEGTIKEKMWKELTDAGVVDLTDVT</sequence>
<feature type="compositionally biased region" description="Basic and acidic residues" evidence="1">
    <location>
        <begin position="38"/>
        <end position="48"/>
    </location>
</feature>
<accession>A0A2P6N2U1</accession>
<dbReference type="AlphaFoldDB" id="A0A2P6N2U1"/>
<dbReference type="Proteomes" id="UP000241769">
    <property type="component" value="Unassembled WGS sequence"/>
</dbReference>
<dbReference type="EMBL" id="MDYQ01000233">
    <property type="protein sequence ID" value="PRP78265.1"/>
    <property type="molecule type" value="Genomic_DNA"/>
</dbReference>
<keyword evidence="3" id="KW-1185">Reference proteome</keyword>
<proteinExistence type="predicted"/>
<evidence type="ECO:0000313" key="3">
    <source>
        <dbReference type="Proteomes" id="UP000241769"/>
    </source>
</evidence>
<dbReference type="InParanoid" id="A0A2P6N2U1"/>
<feature type="region of interest" description="Disordered" evidence="1">
    <location>
        <begin position="37"/>
        <end position="56"/>
    </location>
</feature>
<reference evidence="2 3" key="1">
    <citation type="journal article" date="2018" name="Genome Biol. Evol.">
        <title>Multiple Roots of Fruiting Body Formation in Amoebozoa.</title>
        <authorList>
            <person name="Hillmann F."/>
            <person name="Forbes G."/>
            <person name="Novohradska S."/>
            <person name="Ferling I."/>
            <person name="Riege K."/>
            <person name="Groth M."/>
            <person name="Westermann M."/>
            <person name="Marz M."/>
            <person name="Spaller T."/>
            <person name="Winckler T."/>
            <person name="Schaap P."/>
            <person name="Glockner G."/>
        </authorList>
    </citation>
    <scope>NUCLEOTIDE SEQUENCE [LARGE SCALE GENOMIC DNA]</scope>
    <source>
        <strain evidence="2 3">Jena</strain>
    </source>
</reference>
<evidence type="ECO:0000256" key="1">
    <source>
        <dbReference type="SAM" id="MobiDB-lite"/>
    </source>
</evidence>
<organism evidence="2 3">
    <name type="scientific">Planoprotostelium fungivorum</name>
    <dbReference type="NCBI Taxonomy" id="1890364"/>
    <lineage>
        <taxon>Eukaryota</taxon>
        <taxon>Amoebozoa</taxon>
        <taxon>Evosea</taxon>
        <taxon>Variosea</taxon>
        <taxon>Cavosteliida</taxon>
        <taxon>Cavosteliaceae</taxon>
        <taxon>Planoprotostelium</taxon>
    </lineage>
</organism>